<gene>
    <name evidence="6" type="ORF">GCM10007425_06340</name>
</gene>
<evidence type="ECO:0000256" key="1">
    <source>
        <dbReference type="ARBA" id="ARBA00023224"/>
    </source>
</evidence>
<keyword evidence="1 3" id="KW-0807">Transducer</keyword>
<dbReference type="PROSITE" id="PS50113">
    <property type="entry name" value="PAC"/>
    <property type="match status" value="1"/>
</dbReference>
<comment type="caution">
    <text evidence="6">The sequence shown here is derived from an EMBL/GenBank/DDBJ whole genome shotgun (WGS) entry which is preliminary data.</text>
</comment>
<dbReference type="SUPFAM" id="SSF58104">
    <property type="entry name" value="Methyl-accepting chemotaxis protein (MCP) signaling domain"/>
    <property type="match status" value="1"/>
</dbReference>
<comment type="similarity">
    <text evidence="2">Belongs to the methyl-accepting chemotaxis (MCP) protein family.</text>
</comment>
<dbReference type="EMBL" id="BMJT01000002">
    <property type="protein sequence ID" value="GGG14744.1"/>
    <property type="molecule type" value="Genomic_DNA"/>
</dbReference>
<dbReference type="PANTHER" id="PTHR32089">
    <property type="entry name" value="METHYL-ACCEPTING CHEMOTAXIS PROTEIN MCPB"/>
    <property type="match status" value="1"/>
</dbReference>
<reference evidence="6" key="1">
    <citation type="journal article" date="2014" name="Int. J. Syst. Evol. Microbiol.">
        <title>Complete genome sequence of Corynebacterium casei LMG S-19264T (=DSM 44701T), isolated from a smear-ripened cheese.</title>
        <authorList>
            <consortium name="US DOE Joint Genome Institute (JGI-PGF)"/>
            <person name="Walter F."/>
            <person name="Albersmeier A."/>
            <person name="Kalinowski J."/>
            <person name="Ruckert C."/>
        </authorList>
    </citation>
    <scope>NUCLEOTIDE SEQUENCE</scope>
    <source>
        <strain evidence="6">CGMCC 1.15760</strain>
    </source>
</reference>
<dbReference type="GO" id="GO:0006935">
    <property type="term" value="P:chemotaxis"/>
    <property type="evidence" value="ECO:0007669"/>
    <property type="project" value="InterPro"/>
</dbReference>
<feature type="domain" description="PAC" evidence="5">
    <location>
        <begin position="79"/>
        <end position="133"/>
    </location>
</feature>
<proteinExistence type="inferred from homology"/>
<keyword evidence="7" id="KW-1185">Reference proteome</keyword>
<dbReference type="Pfam" id="PF00015">
    <property type="entry name" value="MCPsignal"/>
    <property type="match status" value="1"/>
</dbReference>
<dbReference type="InterPro" id="IPR004089">
    <property type="entry name" value="MCPsignal_dom"/>
</dbReference>
<evidence type="ECO:0000259" key="5">
    <source>
        <dbReference type="PROSITE" id="PS50113"/>
    </source>
</evidence>
<evidence type="ECO:0000313" key="7">
    <source>
        <dbReference type="Proteomes" id="UP000616608"/>
    </source>
</evidence>
<evidence type="ECO:0000313" key="6">
    <source>
        <dbReference type="EMBL" id="GGG14744.1"/>
    </source>
</evidence>
<sequence>MTLQEQNLNAFVVQALDKNMAIILFDDTRHVQYVSPSFAAAVHYTPQQMVGMAHRELCFDHFVNRPEYEHFWRNLLAGHKYEDKIERKDRYGNSVWLEANYMPIFNEKRRVTHILKIAFNITERQTKIRTVTDHLHQMAENLNYLSTNGIMSSRHLAAGIEEVATISTTNATIITSLEKRTQDIQQVVQTIREIAAQTNLLALNAAIEAARAGEHGRGFTVVANEVRKLSERVEQSIVEVRSNVNAITKEIDEMSSGVHAIHNTVSANSSQIQTTLDDFDAMTAAAHSLEKEAKNFRQWI</sequence>
<protein>
    <submittedName>
        <fullName evidence="6">Chemotaxis protein</fullName>
    </submittedName>
</protein>
<dbReference type="CDD" id="cd00130">
    <property type="entry name" value="PAS"/>
    <property type="match status" value="1"/>
</dbReference>
<dbReference type="PROSITE" id="PS50111">
    <property type="entry name" value="CHEMOTAXIS_TRANSDUC_2"/>
    <property type="match status" value="1"/>
</dbReference>
<dbReference type="SUPFAM" id="SSF55785">
    <property type="entry name" value="PYP-like sensor domain (PAS domain)"/>
    <property type="match status" value="1"/>
</dbReference>
<dbReference type="AlphaFoldDB" id="A0A917FZ05"/>
<dbReference type="Gene3D" id="1.10.287.950">
    <property type="entry name" value="Methyl-accepting chemotaxis protein"/>
    <property type="match status" value="1"/>
</dbReference>
<dbReference type="InterPro" id="IPR000014">
    <property type="entry name" value="PAS"/>
</dbReference>
<dbReference type="InterPro" id="IPR004090">
    <property type="entry name" value="Chemotax_Me-accpt_rcpt"/>
</dbReference>
<name>A0A917FZ05_9BACI</name>
<feature type="domain" description="Methyl-accepting transducer" evidence="4">
    <location>
        <begin position="120"/>
        <end position="300"/>
    </location>
</feature>
<dbReference type="Proteomes" id="UP000616608">
    <property type="component" value="Unassembled WGS sequence"/>
</dbReference>
<dbReference type="Gene3D" id="3.30.450.20">
    <property type="entry name" value="PAS domain"/>
    <property type="match status" value="1"/>
</dbReference>
<dbReference type="InterPro" id="IPR035965">
    <property type="entry name" value="PAS-like_dom_sf"/>
</dbReference>
<dbReference type="GO" id="GO:0016020">
    <property type="term" value="C:membrane"/>
    <property type="evidence" value="ECO:0007669"/>
    <property type="project" value="InterPro"/>
</dbReference>
<dbReference type="GO" id="GO:0004888">
    <property type="term" value="F:transmembrane signaling receptor activity"/>
    <property type="evidence" value="ECO:0007669"/>
    <property type="project" value="InterPro"/>
</dbReference>
<dbReference type="RefSeq" id="WP_308421625.1">
    <property type="nucleotide sequence ID" value="NZ_BMJT01000002.1"/>
</dbReference>
<evidence type="ECO:0000259" key="4">
    <source>
        <dbReference type="PROSITE" id="PS50111"/>
    </source>
</evidence>
<dbReference type="NCBIfam" id="TIGR00229">
    <property type="entry name" value="sensory_box"/>
    <property type="match status" value="1"/>
</dbReference>
<reference evidence="6" key="2">
    <citation type="submission" date="2020-09" db="EMBL/GenBank/DDBJ databases">
        <authorList>
            <person name="Sun Q."/>
            <person name="Zhou Y."/>
        </authorList>
    </citation>
    <scope>NUCLEOTIDE SEQUENCE</scope>
    <source>
        <strain evidence="6">CGMCC 1.15760</strain>
    </source>
</reference>
<accession>A0A917FZ05</accession>
<dbReference type="PANTHER" id="PTHR32089:SF112">
    <property type="entry name" value="LYSOZYME-LIKE PROTEIN-RELATED"/>
    <property type="match status" value="1"/>
</dbReference>
<dbReference type="SMART" id="SM00283">
    <property type="entry name" value="MA"/>
    <property type="match status" value="1"/>
</dbReference>
<dbReference type="PRINTS" id="PR00260">
    <property type="entry name" value="CHEMTRNSDUCR"/>
</dbReference>
<dbReference type="InterPro" id="IPR000700">
    <property type="entry name" value="PAS-assoc_C"/>
</dbReference>
<organism evidence="6 7">
    <name type="scientific">Lysinibacillus alkalisoli</name>
    <dbReference type="NCBI Taxonomy" id="1911548"/>
    <lineage>
        <taxon>Bacteria</taxon>
        <taxon>Bacillati</taxon>
        <taxon>Bacillota</taxon>
        <taxon>Bacilli</taxon>
        <taxon>Bacillales</taxon>
        <taxon>Bacillaceae</taxon>
        <taxon>Lysinibacillus</taxon>
    </lineage>
</organism>
<evidence type="ECO:0000256" key="3">
    <source>
        <dbReference type="PROSITE-ProRule" id="PRU00284"/>
    </source>
</evidence>
<dbReference type="Pfam" id="PF08448">
    <property type="entry name" value="PAS_4"/>
    <property type="match status" value="1"/>
</dbReference>
<dbReference type="InterPro" id="IPR013656">
    <property type="entry name" value="PAS_4"/>
</dbReference>
<dbReference type="GO" id="GO:0007165">
    <property type="term" value="P:signal transduction"/>
    <property type="evidence" value="ECO:0007669"/>
    <property type="project" value="UniProtKB-KW"/>
</dbReference>
<evidence type="ECO:0000256" key="2">
    <source>
        <dbReference type="ARBA" id="ARBA00029447"/>
    </source>
</evidence>